<dbReference type="CDD" id="cd00024">
    <property type="entry name" value="CD_CSD"/>
    <property type="match status" value="1"/>
</dbReference>
<dbReference type="PANTHER" id="PTHR46585">
    <property type="entry name" value="INTEGRASE CORE DOMAIN CONTAINING PROTEIN"/>
    <property type="match status" value="1"/>
</dbReference>
<feature type="non-terminal residue" evidence="4">
    <location>
        <position position="700"/>
    </location>
</feature>
<accession>A0AA36FX91</accession>
<dbReference type="SMART" id="SM00298">
    <property type="entry name" value="CHROMO"/>
    <property type="match status" value="1"/>
</dbReference>
<evidence type="ECO:0000259" key="3">
    <source>
        <dbReference type="PROSITE" id="PS50994"/>
    </source>
</evidence>
<evidence type="ECO:0000256" key="1">
    <source>
        <dbReference type="SAM" id="MobiDB-lite"/>
    </source>
</evidence>
<feature type="domain" description="Integrase catalytic" evidence="3">
    <location>
        <begin position="402"/>
        <end position="570"/>
    </location>
</feature>
<dbReference type="InterPro" id="IPR023780">
    <property type="entry name" value="Chromo_domain"/>
</dbReference>
<keyword evidence="5" id="KW-1185">Reference proteome</keyword>
<dbReference type="Gene3D" id="2.40.50.40">
    <property type="match status" value="1"/>
</dbReference>
<evidence type="ECO:0000313" key="5">
    <source>
        <dbReference type="Proteomes" id="UP001177023"/>
    </source>
</evidence>
<dbReference type="SUPFAM" id="SSF53098">
    <property type="entry name" value="Ribonuclease H-like"/>
    <property type="match status" value="1"/>
</dbReference>
<dbReference type="InterPro" id="IPR036397">
    <property type="entry name" value="RNaseH_sf"/>
</dbReference>
<dbReference type="Pfam" id="PF00385">
    <property type="entry name" value="Chromo"/>
    <property type="match status" value="1"/>
</dbReference>
<name>A0AA36FX91_9BILA</name>
<dbReference type="InterPro" id="IPR001584">
    <property type="entry name" value="Integrase_cat-core"/>
</dbReference>
<dbReference type="InterPro" id="IPR012337">
    <property type="entry name" value="RNaseH-like_sf"/>
</dbReference>
<gene>
    <name evidence="4" type="ORF">MSPICULIGERA_LOCUS4233</name>
</gene>
<dbReference type="InterPro" id="IPR000953">
    <property type="entry name" value="Chromo/chromo_shadow_dom"/>
</dbReference>
<proteinExistence type="predicted"/>
<feature type="region of interest" description="Disordered" evidence="1">
    <location>
        <begin position="188"/>
        <end position="236"/>
    </location>
</feature>
<protein>
    <submittedName>
        <fullName evidence="4">Uncharacterized protein</fullName>
    </submittedName>
</protein>
<dbReference type="PROSITE" id="PS50013">
    <property type="entry name" value="CHROMO_2"/>
    <property type="match status" value="1"/>
</dbReference>
<evidence type="ECO:0000259" key="2">
    <source>
        <dbReference type="PROSITE" id="PS50013"/>
    </source>
</evidence>
<dbReference type="AlphaFoldDB" id="A0AA36FX91"/>
<comment type="caution">
    <text evidence="4">The sequence shown here is derived from an EMBL/GenBank/DDBJ whole genome shotgun (WGS) entry which is preliminary data.</text>
</comment>
<dbReference type="PANTHER" id="PTHR46585:SF1">
    <property type="entry name" value="CHROMO DOMAIN-CONTAINING PROTEIN"/>
    <property type="match status" value="1"/>
</dbReference>
<feature type="compositionally biased region" description="Basic residues" evidence="1">
    <location>
        <begin position="226"/>
        <end position="236"/>
    </location>
</feature>
<dbReference type="GO" id="GO:0003676">
    <property type="term" value="F:nucleic acid binding"/>
    <property type="evidence" value="ECO:0007669"/>
    <property type="project" value="InterPro"/>
</dbReference>
<dbReference type="PROSITE" id="PS50994">
    <property type="entry name" value="INTEGRASE"/>
    <property type="match status" value="1"/>
</dbReference>
<evidence type="ECO:0000313" key="4">
    <source>
        <dbReference type="EMBL" id="CAJ0565600.1"/>
    </source>
</evidence>
<dbReference type="InterPro" id="IPR016197">
    <property type="entry name" value="Chromo-like_dom_sf"/>
</dbReference>
<dbReference type="GO" id="GO:0015074">
    <property type="term" value="P:DNA integration"/>
    <property type="evidence" value="ECO:0007669"/>
    <property type="project" value="InterPro"/>
</dbReference>
<organism evidence="4 5">
    <name type="scientific">Mesorhabditis spiculigera</name>
    <dbReference type="NCBI Taxonomy" id="96644"/>
    <lineage>
        <taxon>Eukaryota</taxon>
        <taxon>Metazoa</taxon>
        <taxon>Ecdysozoa</taxon>
        <taxon>Nematoda</taxon>
        <taxon>Chromadorea</taxon>
        <taxon>Rhabditida</taxon>
        <taxon>Rhabditina</taxon>
        <taxon>Rhabditomorpha</taxon>
        <taxon>Rhabditoidea</taxon>
        <taxon>Rhabditidae</taxon>
        <taxon>Mesorhabditinae</taxon>
        <taxon>Mesorhabditis</taxon>
    </lineage>
</organism>
<dbReference type="Proteomes" id="UP001177023">
    <property type="component" value="Unassembled WGS sequence"/>
</dbReference>
<dbReference type="Gene3D" id="3.30.420.10">
    <property type="entry name" value="Ribonuclease H-like superfamily/Ribonuclease H"/>
    <property type="match status" value="1"/>
</dbReference>
<dbReference type="EMBL" id="CATQJA010001078">
    <property type="protein sequence ID" value="CAJ0565600.1"/>
    <property type="molecule type" value="Genomic_DNA"/>
</dbReference>
<reference evidence="4" key="1">
    <citation type="submission" date="2023-06" db="EMBL/GenBank/DDBJ databases">
        <authorList>
            <person name="Delattre M."/>
        </authorList>
    </citation>
    <scope>NUCLEOTIDE SEQUENCE</scope>
    <source>
        <strain evidence="4">AF72</strain>
    </source>
</reference>
<sequence length="700" mass="80714">MTKLTAADRRLTANIDFLKRLQKSKDTKRILKKASCSQLGCLIESMYNVNNGNVPLHKYEVRKLKRHLGTIDALARQRQATAFCHSFYLHSSIWLQDSSSMFRKMRLVPFTPGPTSSTSTTTPPIIKGDGAPFTRFTQDDVDKQRLQVLDQQMQRTLNDKRIPDNVKTPLYNQLLAVFTDLLAELRKRHPQTKREPSPDRYPMPTDLTYPEPEREPEPEPEVGPPPKKKARLKAKTKLPIVTPSPRLLRSGKNFGKEFIAELNKSFPRVESVKGRLIDGKLVMDGEIDRIVTHLNSPVNRRRGTPVHLDHVFDALERASPSSPFSAYYHTPGNDDFEEEVVDTSRTPRYQKTPDLWTSLENPSAFTSATVLRRVGKEHGYSKEQIEEFLRGTPSHYVHAPARVRYPRLRMTSTQCWTHLQADLGDLSSLSTWNDGMKWLLLVVDVYSKFIMVAALPDKRPASVAEAMRKMFTKWIPFNLLTDKGKEFTTGAMLQLYADLKINHFTLRGSDQKAQVAEAHLKTIKYKIYRYFTHNNTRRWVDVVQQIAESLNKTRSTVTGMRPVDVNFDTKIPNQQPQIADSSKFQIGDTVVLSNRRETFQKGFRGLWGSELFVVRQIDMRVPVTYRVSDLNGKKIEGRFYDAELQRAENSDGVYKVERIIDERRRKGKLEYLVKWLDYDDEFNSWVRAEDVIDLRTHPSE</sequence>
<dbReference type="SUPFAM" id="SSF54160">
    <property type="entry name" value="Chromo domain-like"/>
    <property type="match status" value="1"/>
</dbReference>
<feature type="domain" description="Chromo" evidence="2">
    <location>
        <begin position="654"/>
        <end position="700"/>
    </location>
</feature>